<reference evidence="1 2" key="1">
    <citation type="submission" date="2024-02" db="EMBL/GenBank/DDBJ databases">
        <authorList>
            <person name="Daric V."/>
            <person name="Darras S."/>
        </authorList>
    </citation>
    <scope>NUCLEOTIDE SEQUENCE [LARGE SCALE GENOMIC DNA]</scope>
</reference>
<name>A0ABP0FU96_CLALP</name>
<comment type="caution">
    <text evidence="1">The sequence shown here is derived from an EMBL/GenBank/DDBJ whole genome shotgun (WGS) entry which is preliminary data.</text>
</comment>
<dbReference type="EMBL" id="CAWYQH010000097">
    <property type="protein sequence ID" value="CAK8683199.1"/>
    <property type="molecule type" value="Genomic_DNA"/>
</dbReference>
<accession>A0ABP0FU96</accession>
<evidence type="ECO:0000313" key="1">
    <source>
        <dbReference type="EMBL" id="CAK8683199.1"/>
    </source>
</evidence>
<dbReference type="Proteomes" id="UP001642483">
    <property type="component" value="Unassembled WGS sequence"/>
</dbReference>
<organism evidence="1 2">
    <name type="scientific">Clavelina lepadiformis</name>
    <name type="common">Light-bulb sea squirt</name>
    <name type="synonym">Ascidia lepadiformis</name>
    <dbReference type="NCBI Taxonomy" id="159417"/>
    <lineage>
        <taxon>Eukaryota</taxon>
        <taxon>Metazoa</taxon>
        <taxon>Chordata</taxon>
        <taxon>Tunicata</taxon>
        <taxon>Ascidiacea</taxon>
        <taxon>Aplousobranchia</taxon>
        <taxon>Clavelinidae</taxon>
        <taxon>Clavelina</taxon>
    </lineage>
</organism>
<evidence type="ECO:0000313" key="2">
    <source>
        <dbReference type="Proteomes" id="UP001642483"/>
    </source>
</evidence>
<gene>
    <name evidence="1" type="ORF">CVLEPA_LOCUS14299</name>
</gene>
<proteinExistence type="predicted"/>
<protein>
    <submittedName>
        <fullName evidence="1">Uncharacterized protein</fullName>
    </submittedName>
</protein>
<keyword evidence="2" id="KW-1185">Reference proteome</keyword>
<sequence>MHRSENCFNRQNEGEQELQRLNEISNYTGGNFISKVRSKARSQTKSVQKKNINTHKNVKHPTSFAACVNKERIGILGRGARSKSKRHSLKKSRPEMEIHQCVTYVFEEATEDSAEHLYSWSSYVNSLTNLLKKNSWNPKCGSLTGKKLLEEAKRHLLDICREFFNKRQLPLKKS</sequence>